<keyword evidence="2" id="KW-1185">Reference proteome</keyword>
<accession>C8WSQ4</accession>
<dbReference type="HOGENOM" id="CLU_2949953_0_0_9"/>
<proteinExistence type="predicted"/>
<organism evidence="1 2">
    <name type="scientific">Alicyclobacillus acidocaldarius subsp. acidocaldarius (strain ATCC 27009 / DSM 446 / BCRC 14685 / JCM 5260 / KCTC 1825 / NBRC 15652 / NCIMB 11725 / NRRL B-14509 / 104-IA)</name>
    <name type="common">Bacillus acidocaldarius</name>
    <dbReference type="NCBI Taxonomy" id="521098"/>
    <lineage>
        <taxon>Bacteria</taxon>
        <taxon>Bacillati</taxon>
        <taxon>Bacillota</taxon>
        <taxon>Bacilli</taxon>
        <taxon>Bacillales</taxon>
        <taxon>Alicyclobacillaceae</taxon>
        <taxon>Alicyclobacillus</taxon>
    </lineage>
</organism>
<sequence>MEYVIFHEKCASFSLAMESVILQRARMYIGLGFLLKSNTFCFRTVLAMQRVQHRYETFK</sequence>
<reference evidence="1 2" key="2">
    <citation type="journal article" date="2010" name="Stand. Genomic Sci.">
        <title>Complete genome sequence of Alicyclobacillus acidocaldarius type strain (104-IA).</title>
        <authorList>
            <person name="Mavromatis K."/>
            <person name="Sikorski J."/>
            <person name="Lapidus A."/>
            <person name="Glavina Del Rio T."/>
            <person name="Copeland A."/>
            <person name="Tice H."/>
            <person name="Cheng J.F."/>
            <person name="Lucas S."/>
            <person name="Chen F."/>
            <person name="Nolan M."/>
            <person name="Bruce D."/>
            <person name="Goodwin L."/>
            <person name="Pitluck S."/>
            <person name="Ivanova N."/>
            <person name="Ovchinnikova G."/>
            <person name="Pati A."/>
            <person name="Chen A."/>
            <person name="Palaniappan K."/>
            <person name="Land M."/>
            <person name="Hauser L."/>
            <person name="Chang Y.J."/>
            <person name="Jeffries C.D."/>
            <person name="Chain P."/>
            <person name="Meincke L."/>
            <person name="Sims D."/>
            <person name="Chertkov O."/>
            <person name="Han C."/>
            <person name="Brettin T."/>
            <person name="Detter J.C."/>
            <person name="Wahrenburg C."/>
            <person name="Rohde M."/>
            <person name="Pukall R."/>
            <person name="Goker M."/>
            <person name="Bristow J."/>
            <person name="Eisen J.A."/>
            <person name="Markowitz V."/>
            <person name="Hugenholtz P."/>
            <person name="Klenk H.P."/>
            <person name="Kyrpides N.C."/>
        </authorList>
    </citation>
    <scope>NUCLEOTIDE SEQUENCE [LARGE SCALE GENOMIC DNA]</scope>
    <source>
        <strain evidence="2">ATCC 27009 / DSM 446 / BCRC 14685 / JCM 5260 / KCTC 1825 / NBRC 15652 / NCIMB 11725 / NRRL B-14509 / 104-IA</strain>
    </source>
</reference>
<gene>
    <name evidence="1" type="ordered locus">Aaci_0502</name>
</gene>
<name>C8WSQ4_ALIAD</name>
<evidence type="ECO:0000313" key="1">
    <source>
        <dbReference type="EMBL" id="ACV57560.1"/>
    </source>
</evidence>
<protein>
    <submittedName>
        <fullName evidence="1">Uncharacterized protein</fullName>
    </submittedName>
</protein>
<dbReference type="KEGG" id="aac:Aaci_0502"/>
<dbReference type="Proteomes" id="UP000001917">
    <property type="component" value="Chromosome"/>
</dbReference>
<dbReference type="EMBL" id="CP001727">
    <property type="protein sequence ID" value="ACV57560.1"/>
    <property type="molecule type" value="Genomic_DNA"/>
</dbReference>
<evidence type="ECO:0000313" key="2">
    <source>
        <dbReference type="Proteomes" id="UP000001917"/>
    </source>
</evidence>
<reference evidence="2" key="1">
    <citation type="submission" date="2009-09" db="EMBL/GenBank/DDBJ databases">
        <title>The complete chromosome of Alicyclobacillus acidocaldarius subsp. acidocaldarius DSM 446.</title>
        <authorList>
            <consortium name="US DOE Joint Genome Institute (JGI-PGF)"/>
            <person name="Lucas S."/>
            <person name="Copeland A."/>
            <person name="Lapidus A."/>
            <person name="Glavina del Rio T."/>
            <person name="Dalin E."/>
            <person name="Tice H."/>
            <person name="Bruce D."/>
            <person name="Goodwin L."/>
            <person name="Pitluck S."/>
            <person name="Kyrpides N."/>
            <person name="Mavromatis K."/>
            <person name="Ivanova N."/>
            <person name="Ovchinnikova G."/>
            <person name="Chertkov O."/>
            <person name="Sims D."/>
            <person name="Brettin T."/>
            <person name="Detter J.C."/>
            <person name="Han C."/>
            <person name="Larimer F."/>
            <person name="Land M."/>
            <person name="Hauser L."/>
            <person name="Markowitz V."/>
            <person name="Cheng J.-F."/>
            <person name="Hugenholtz P."/>
            <person name="Woyke T."/>
            <person name="Wu D."/>
            <person name="Pukall R."/>
            <person name="Klenk H.-P."/>
            <person name="Eisen J.A."/>
        </authorList>
    </citation>
    <scope>NUCLEOTIDE SEQUENCE [LARGE SCALE GENOMIC DNA]</scope>
    <source>
        <strain evidence="2">ATCC 27009 / DSM 446 / BCRC 14685 / JCM 5260 / KCTC 1825 / NBRC 15652 / NCIMB 11725 / NRRL B-14509 / 104-IA</strain>
    </source>
</reference>
<dbReference type="AlphaFoldDB" id="C8WSQ4"/>